<evidence type="ECO:0000313" key="4">
    <source>
        <dbReference type="Proteomes" id="UP001552299"/>
    </source>
</evidence>
<dbReference type="Pfam" id="PF00201">
    <property type="entry name" value="UDPGT"/>
    <property type="match status" value="1"/>
</dbReference>
<evidence type="ECO:0000256" key="2">
    <source>
        <dbReference type="ARBA" id="ARBA00022679"/>
    </source>
</evidence>
<dbReference type="PANTHER" id="PTHR48047:SF229">
    <property type="entry name" value="UDP-GLYCOSYLTRANSFERASE 73C3-RELATED"/>
    <property type="match status" value="1"/>
</dbReference>
<dbReference type="CDD" id="cd03784">
    <property type="entry name" value="GT1_Gtf-like"/>
    <property type="match status" value="1"/>
</dbReference>
<dbReference type="Proteomes" id="UP001552299">
    <property type="component" value="Unassembled WGS sequence"/>
</dbReference>
<dbReference type="InterPro" id="IPR002213">
    <property type="entry name" value="UDP_glucos_trans"/>
</dbReference>
<dbReference type="AlphaFoldDB" id="A0ABD0V0L4"/>
<name>A0ABD0V0L4_DENTH</name>
<evidence type="ECO:0000256" key="1">
    <source>
        <dbReference type="ARBA" id="ARBA00009995"/>
    </source>
</evidence>
<keyword evidence="4" id="KW-1185">Reference proteome</keyword>
<dbReference type="SUPFAM" id="SSF53756">
    <property type="entry name" value="UDP-Glycosyltransferase/glycogen phosphorylase"/>
    <property type="match status" value="1"/>
</dbReference>
<dbReference type="EMBL" id="JANQDX010000009">
    <property type="protein sequence ID" value="KAL0918353.1"/>
    <property type="molecule type" value="Genomic_DNA"/>
</dbReference>
<protein>
    <submittedName>
        <fullName evidence="3">Uncharacterized protein</fullName>
    </submittedName>
</protein>
<reference evidence="3 4" key="1">
    <citation type="journal article" date="2024" name="Plant Biotechnol. J.">
        <title>Dendrobium thyrsiflorum genome and its molecular insights into genes involved in important horticultural traits.</title>
        <authorList>
            <person name="Chen B."/>
            <person name="Wang J.Y."/>
            <person name="Zheng P.J."/>
            <person name="Li K.L."/>
            <person name="Liang Y.M."/>
            <person name="Chen X.F."/>
            <person name="Zhang C."/>
            <person name="Zhao X."/>
            <person name="He X."/>
            <person name="Zhang G.Q."/>
            <person name="Liu Z.J."/>
            <person name="Xu Q."/>
        </authorList>
    </citation>
    <scope>NUCLEOTIDE SEQUENCE [LARGE SCALE GENOMIC DNA]</scope>
    <source>
        <strain evidence="3">GZMU011</strain>
    </source>
</reference>
<evidence type="ECO:0000313" key="3">
    <source>
        <dbReference type="EMBL" id="KAL0918353.1"/>
    </source>
</evidence>
<comment type="similarity">
    <text evidence="1">Belongs to the UDP-glycosyltransferase family.</text>
</comment>
<comment type="caution">
    <text evidence="3">The sequence shown here is derived from an EMBL/GenBank/DDBJ whole genome shotgun (WGS) entry which is preliminary data.</text>
</comment>
<keyword evidence="2" id="KW-0808">Transferase</keyword>
<gene>
    <name evidence="3" type="ORF">M5K25_010359</name>
</gene>
<sequence>MVFGFRSNRALNLQSISATTYSTIHRSISCSTSKGAPTMSFEINEDRSPNTKPLHFLLVPLLAQGHMIPMVDLARLLAARGNLVTFATTPINLARIQPIVERAAAAASAASTLQIRFIELRFCVADAGLPDGCENIDLLPSMDLLFPFLKSLHLLRDPLEAHLQAPDPFQWPRPACLISDNIQNWTIDFARALDIPRLTFQGPSCFYLICDLLINRHVVELEAAMAAASGGPIILPGLAQPIRISKHELMLTLRSDPNWFKLIETMNEMEETSEGIIINSFVELESLYIEKYHEEIGKPIWPVGPLSLYNEEDDAKEVRGRVSSIDNKFLLQWLDGKEPGSVVLVSFGSIAHNTMEQIVEIGHGLEASAWPFVWVVKEAAEGALVSGLGEWMTAFEKRVEGKGIVIKGWAPQTILLNHIAVGGFVTHCGWNSTLEAIAAGVVMATWPHFGDQFFNERLVVDVLKIGVAVGVEKPTMFGVENDNEAAVVKVRRGEVEKVVEMLMEGGDEGKERRERARELKKKARMAMEKGGSSWKGLQDVINYVLESQKNKN</sequence>
<dbReference type="GO" id="GO:0016740">
    <property type="term" value="F:transferase activity"/>
    <property type="evidence" value="ECO:0007669"/>
    <property type="project" value="UniProtKB-KW"/>
</dbReference>
<proteinExistence type="inferred from homology"/>
<dbReference type="Gene3D" id="3.40.50.2000">
    <property type="entry name" value="Glycogen Phosphorylase B"/>
    <property type="match status" value="2"/>
</dbReference>
<accession>A0ABD0V0L4</accession>
<dbReference type="PANTHER" id="PTHR48047">
    <property type="entry name" value="GLYCOSYLTRANSFERASE"/>
    <property type="match status" value="1"/>
</dbReference>
<organism evidence="3 4">
    <name type="scientific">Dendrobium thyrsiflorum</name>
    <name type="common">Pinecone-like raceme dendrobium</name>
    <name type="synonym">Orchid</name>
    <dbReference type="NCBI Taxonomy" id="117978"/>
    <lineage>
        <taxon>Eukaryota</taxon>
        <taxon>Viridiplantae</taxon>
        <taxon>Streptophyta</taxon>
        <taxon>Embryophyta</taxon>
        <taxon>Tracheophyta</taxon>
        <taxon>Spermatophyta</taxon>
        <taxon>Magnoliopsida</taxon>
        <taxon>Liliopsida</taxon>
        <taxon>Asparagales</taxon>
        <taxon>Orchidaceae</taxon>
        <taxon>Epidendroideae</taxon>
        <taxon>Malaxideae</taxon>
        <taxon>Dendrobiinae</taxon>
        <taxon>Dendrobium</taxon>
    </lineage>
</organism>
<dbReference type="FunFam" id="3.40.50.2000:FF:000063">
    <property type="entry name" value="Glycosyltransferase"/>
    <property type="match status" value="1"/>
</dbReference>